<feature type="domain" description="Rho termination factor-like N-terminal" evidence="2">
    <location>
        <begin position="221"/>
        <end position="256"/>
    </location>
</feature>
<accession>A0A4P7XK21</accession>
<dbReference type="Pfam" id="PF07498">
    <property type="entry name" value="Rho_N"/>
    <property type="match status" value="1"/>
</dbReference>
<dbReference type="SUPFAM" id="SSF68912">
    <property type="entry name" value="Rho N-terminal domain-like"/>
    <property type="match status" value="1"/>
</dbReference>
<dbReference type="InterPro" id="IPR011112">
    <property type="entry name" value="Rho-like_N"/>
</dbReference>
<protein>
    <recommendedName>
        <fullName evidence="2">Rho termination factor-like N-terminal domain-containing protein</fullName>
    </recommendedName>
</protein>
<reference evidence="3 4" key="1">
    <citation type="submission" date="2018-07" db="EMBL/GenBank/DDBJ databases">
        <title>Marsedoiliclastica nanhaica gen. nov. sp. nov., a novel marine hydrocarbonoclastic bacterium isolated from an in-situ enriched hydrocarbon-degrading consortium in deep-sea sediment.</title>
        <authorList>
            <person name="Dong C."/>
            <person name="Ma T."/>
            <person name="Liu R."/>
            <person name="Shao Z."/>
        </authorList>
    </citation>
    <scope>NUCLEOTIDE SEQUENCE [LARGE SCALE GENOMIC DNA]</scope>
    <source>
        <strain evidence="4">soil36-7</strain>
    </source>
</reference>
<feature type="region of interest" description="Disordered" evidence="1">
    <location>
        <begin position="1"/>
        <end position="24"/>
    </location>
</feature>
<name>A0A4P7XK21_9ALTE</name>
<dbReference type="RefSeq" id="WP_136549905.1">
    <property type="nucleotide sequence ID" value="NZ_CP031093.1"/>
</dbReference>
<dbReference type="OrthoDB" id="791686at2"/>
<evidence type="ECO:0000259" key="2">
    <source>
        <dbReference type="SMART" id="SM00959"/>
    </source>
</evidence>
<sequence>MSADEEQKSQSYNRFKKHNGKQYSGMPVGRAHKWYYDQGEWRERKLTPDEWEISYQTTKRRAAQAPEKSGAPVGTEYNWLIVSHQRVDKLDANSYMTCMEGKKFKIAHKRASNAKWSASERAQRKQVIQYLEQVIAELKEADETEVLPYSVGEHNHVYGLNLRTKAELLEMAQAYSIEGTSKMKRDELLAAVKKRVYQARAEHEGDGEDGSRERNDAAGRELESQSKDDLYRLASERRIHGRSKMTKSELASALAS</sequence>
<dbReference type="SMART" id="SM00959">
    <property type="entry name" value="Rho_N"/>
    <property type="match status" value="2"/>
</dbReference>
<dbReference type="InterPro" id="IPR036269">
    <property type="entry name" value="Rho_N_sf"/>
</dbReference>
<dbReference type="Proteomes" id="UP000298049">
    <property type="component" value="Chromosome"/>
</dbReference>
<evidence type="ECO:0000313" key="4">
    <source>
        <dbReference type="Proteomes" id="UP000298049"/>
    </source>
</evidence>
<organism evidence="3 4">
    <name type="scientific">Hydrocarboniclastica marina</name>
    <dbReference type="NCBI Taxonomy" id="2259620"/>
    <lineage>
        <taxon>Bacteria</taxon>
        <taxon>Pseudomonadati</taxon>
        <taxon>Pseudomonadota</taxon>
        <taxon>Gammaproteobacteria</taxon>
        <taxon>Alteromonadales</taxon>
        <taxon>Alteromonadaceae</taxon>
        <taxon>Hydrocarboniclastica</taxon>
    </lineage>
</organism>
<feature type="region of interest" description="Disordered" evidence="1">
    <location>
        <begin position="200"/>
        <end position="256"/>
    </location>
</feature>
<proteinExistence type="predicted"/>
<dbReference type="GO" id="GO:0006353">
    <property type="term" value="P:DNA-templated transcription termination"/>
    <property type="evidence" value="ECO:0007669"/>
    <property type="project" value="InterPro"/>
</dbReference>
<keyword evidence="4" id="KW-1185">Reference proteome</keyword>
<feature type="compositionally biased region" description="Basic and acidic residues" evidence="1">
    <location>
        <begin position="200"/>
        <end position="238"/>
    </location>
</feature>
<dbReference type="AlphaFoldDB" id="A0A4P7XK21"/>
<evidence type="ECO:0000256" key="1">
    <source>
        <dbReference type="SAM" id="MobiDB-lite"/>
    </source>
</evidence>
<dbReference type="EMBL" id="CP031093">
    <property type="protein sequence ID" value="QCF27195.1"/>
    <property type="molecule type" value="Genomic_DNA"/>
</dbReference>
<dbReference type="KEGG" id="hmi:soil367_15360"/>
<gene>
    <name evidence="3" type="ORF">soil367_15360</name>
</gene>
<evidence type="ECO:0000313" key="3">
    <source>
        <dbReference type="EMBL" id="QCF27195.1"/>
    </source>
</evidence>
<feature type="domain" description="Rho termination factor-like N-terminal" evidence="2">
    <location>
        <begin position="159"/>
        <end position="201"/>
    </location>
</feature>